<name>A2E429_TRIV3</name>
<dbReference type="OrthoDB" id="6363818at2759"/>
<protein>
    <submittedName>
        <fullName evidence="2">Surface antigen BspA-like</fullName>
    </submittedName>
</protein>
<reference evidence="2" key="1">
    <citation type="submission" date="2006-10" db="EMBL/GenBank/DDBJ databases">
        <authorList>
            <person name="Amadeo P."/>
            <person name="Zhao Q."/>
            <person name="Wortman J."/>
            <person name="Fraser-Liggett C."/>
            <person name="Carlton J."/>
        </authorList>
    </citation>
    <scope>NUCLEOTIDE SEQUENCE</scope>
    <source>
        <strain evidence="2">G3</strain>
    </source>
</reference>
<evidence type="ECO:0000313" key="2">
    <source>
        <dbReference type="EMBL" id="EAY12572.1"/>
    </source>
</evidence>
<dbReference type="InParanoid" id="A2E429"/>
<dbReference type="InterPro" id="IPR053139">
    <property type="entry name" value="Surface_bspA-like"/>
</dbReference>
<dbReference type="InterPro" id="IPR032675">
    <property type="entry name" value="LRR_dom_sf"/>
</dbReference>
<sequence length="840" mass="92023">MISLFFSLAASVFFSPAKSSKKTVSINGTKFECTVYSNKTIVIGNGQFEKLEIPKGMKELIVPETIMIEKKAYTVIGVADYAFSKTPFELIRLTPNIQSLGKHSFENCPNLHTVDINQSKIHVLPAYCFNLCPNLQVLIIGSGLVSIEDYCFNGTAINTISLSIKFSTLKDFAFANTQVSTVHMHLTGMTKFGKSAFANCYYLKNVTLPKNLVEIPDFAFLNTGIKAIAIPQSVKIIGESAFQGCKNLKSISFEGTDVTEFPKNLFNGCVSLEKIVLPAGLEQIHDYALARTKIQEFVAPASLKEIGKSFLYANNKIHTVDLSAVEIDSIPDYAFSGCTSLTTFKPSNGFSSVGVMSFAGCAFTSFPFKSVTTVANASFANCSRLTDADLSNLHRPIIPPHIFYGCSVLEVVKLPHGSLVFGDFAFAKTAIKALNLNEHIESIGIGAFSGCTSLISINLIELQMKELPAYLLYNVGAVSVSFPSHPVTLGDYFFSKSSIRKIVLTSSVTSIGKYTFANCTLLTTVDMRESMIKSIPEGAFINTGNLEIQFPISLISVGQFAFADSSIVSLSILEKVFEIGNAAFQNCKNLETLDFSDCAITELPERLCANCNSLKDLALPPHLKRIHNFAFKKCGFHTLLIPASLEQADTGAFMLCSKLELIDLSATAITYLSQSLFSGCNSLQKVILPEKLTNSDKSAFENCDSIKEIHFYGESYEGKPLDLNVEQVFVTDKYKSQTFAGIKVSKSKSKARKVSNEQKGGIQQSSTIEEESHTTRNAVICVVVVVLICIFAWHKFDPYDINGSEGVELEGELPFYKRFFQKIGFSLDRMASRAPTFTGA</sequence>
<organism evidence="2 3">
    <name type="scientific">Trichomonas vaginalis (strain ATCC PRA-98 / G3)</name>
    <dbReference type="NCBI Taxonomy" id="412133"/>
    <lineage>
        <taxon>Eukaryota</taxon>
        <taxon>Metamonada</taxon>
        <taxon>Parabasalia</taxon>
        <taxon>Trichomonadida</taxon>
        <taxon>Trichomonadidae</taxon>
        <taxon>Trichomonas</taxon>
    </lineage>
</organism>
<keyword evidence="3" id="KW-1185">Reference proteome</keyword>
<keyword evidence="1" id="KW-0732">Signal</keyword>
<gene>
    <name evidence="2" type="ORF">TVAG_154230</name>
</gene>
<dbReference type="SUPFAM" id="SSF52047">
    <property type="entry name" value="RNI-like"/>
    <property type="match status" value="1"/>
</dbReference>
<dbReference type="STRING" id="5722.A2E429"/>
<dbReference type="eggNOG" id="KOG4641">
    <property type="taxonomic scope" value="Eukaryota"/>
</dbReference>
<feature type="signal peptide" evidence="1">
    <location>
        <begin position="1"/>
        <end position="19"/>
    </location>
</feature>
<evidence type="ECO:0000256" key="1">
    <source>
        <dbReference type="SAM" id="SignalP"/>
    </source>
</evidence>
<dbReference type="EMBL" id="DS113299">
    <property type="protein sequence ID" value="EAY12572.1"/>
    <property type="molecule type" value="Genomic_DNA"/>
</dbReference>
<reference evidence="2" key="2">
    <citation type="journal article" date="2007" name="Science">
        <title>Draft genome sequence of the sexually transmitted pathogen Trichomonas vaginalis.</title>
        <authorList>
            <person name="Carlton J.M."/>
            <person name="Hirt R.P."/>
            <person name="Silva J.C."/>
            <person name="Delcher A.L."/>
            <person name="Schatz M."/>
            <person name="Zhao Q."/>
            <person name="Wortman J.R."/>
            <person name="Bidwell S.L."/>
            <person name="Alsmark U.C.M."/>
            <person name="Besteiro S."/>
            <person name="Sicheritz-Ponten T."/>
            <person name="Noel C.J."/>
            <person name="Dacks J.B."/>
            <person name="Foster P.G."/>
            <person name="Simillion C."/>
            <person name="Van de Peer Y."/>
            <person name="Miranda-Saavedra D."/>
            <person name="Barton G.J."/>
            <person name="Westrop G.D."/>
            <person name="Mueller S."/>
            <person name="Dessi D."/>
            <person name="Fiori P.L."/>
            <person name="Ren Q."/>
            <person name="Paulsen I."/>
            <person name="Zhang H."/>
            <person name="Bastida-Corcuera F.D."/>
            <person name="Simoes-Barbosa A."/>
            <person name="Brown M.T."/>
            <person name="Hayes R.D."/>
            <person name="Mukherjee M."/>
            <person name="Okumura C.Y."/>
            <person name="Schneider R."/>
            <person name="Smith A.J."/>
            <person name="Vanacova S."/>
            <person name="Villalvazo M."/>
            <person name="Haas B.J."/>
            <person name="Pertea M."/>
            <person name="Feldblyum T.V."/>
            <person name="Utterback T.R."/>
            <person name="Shu C.L."/>
            <person name="Osoegawa K."/>
            <person name="de Jong P.J."/>
            <person name="Hrdy I."/>
            <person name="Horvathova L."/>
            <person name="Zubacova Z."/>
            <person name="Dolezal P."/>
            <person name="Malik S.B."/>
            <person name="Logsdon J.M. Jr."/>
            <person name="Henze K."/>
            <person name="Gupta A."/>
            <person name="Wang C.C."/>
            <person name="Dunne R.L."/>
            <person name="Upcroft J.A."/>
            <person name="Upcroft P."/>
            <person name="White O."/>
            <person name="Salzberg S.L."/>
            <person name="Tang P."/>
            <person name="Chiu C.-H."/>
            <person name="Lee Y.-S."/>
            <person name="Embley T.M."/>
            <person name="Coombs G.H."/>
            <person name="Mottram J.C."/>
            <person name="Tachezy J."/>
            <person name="Fraser-Liggett C.M."/>
            <person name="Johnson P.J."/>
        </authorList>
    </citation>
    <scope>NUCLEOTIDE SEQUENCE [LARGE SCALE GENOMIC DNA]</scope>
    <source>
        <strain evidence="2">G3</strain>
    </source>
</reference>
<dbReference type="InterPro" id="IPR026906">
    <property type="entry name" value="LRR_5"/>
</dbReference>
<dbReference type="Gene3D" id="3.80.10.10">
    <property type="entry name" value="Ribonuclease Inhibitor"/>
    <property type="match status" value="5"/>
</dbReference>
<dbReference type="Proteomes" id="UP000001542">
    <property type="component" value="Unassembled WGS sequence"/>
</dbReference>
<feature type="chain" id="PRO_5002643345" evidence="1">
    <location>
        <begin position="20"/>
        <end position="840"/>
    </location>
</feature>
<dbReference type="KEGG" id="tva:4770539"/>
<dbReference type="AlphaFoldDB" id="A2E429"/>
<dbReference type="Pfam" id="PF13306">
    <property type="entry name" value="LRR_5"/>
    <property type="match status" value="3"/>
</dbReference>
<dbReference type="VEuPathDB" id="TrichDB:TVAGG3_0703590"/>
<accession>A2E429</accession>
<evidence type="ECO:0000313" key="3">
    <source>
        <dbReference type="Proteomes" id="UP000001542"/>
    </source>
</evidence>
<dbReference type="VEuPathDB" id="TrichDB:TVAG_154230"/>
<dbReference type="SUPFAM" id="SSF52058">
    <property type="entry name" value="L domain-like"/>
    <property type="match status" value="1"/>
</dbReference>
<proteinExistence type="predicted"/>
<dbReference type="OMA" id="CEDYECE"/>
<dbReference type="RefSeq" id="XP_001324795.1">
    <property type="nucleotide sequence ID" value="XM_001324760.1"/>
</dbReference>
<dbReference type="PANTHER" id="PTHR45661">
    <property type="entry name" value="SURFACE ANTIGEN"/>
    <property type="match status" value="1"/>
</dbReference>
<dbReference type="PANTHER" id="PTHR45661:SF3">
    <property type="entry name" value="IG-LIKE DOMAIN-CONTAINING PROTEIN"/>
    <property type="match status" value="1"/>
</dbReference>